<sequence length="171" mass="19918">MHKKIRICMAIIVVLAVSVFLLLKQSFPRSFHQKFTESTDLHAENINGFYVFDNIHSDRFIGIYGKQFYKSTDNDLYNYYKIQEGLEIATLTNGGILRFIIDNSSIPTSKGIKVGDSITKVKKAYGENFYKRTEQGVDIIGYVDKKNHQSIEFWHTQKKVLFYRLDDNIMK</sequence>
<reference evidence="1 2" key="1">
    <citation type="submission" date="2024-11" db="EMBL/GenBank/DDBJ databases">
        <authorList>
            <person name="Lucas J.A."/>
        </authorList>
    </citation>
    <scope>NUCLEOTIDE SEQUENCE [LARGE SCALE GENOMIC DNA]</scope>
    <source>
        <strain evidence="1 2">Z 5.4</strain>
    </source>
</reference>
<proteinExistence type="predicted"/>
<dbReference type="EMBL" id="JBJHQH010000003">
    <property type="protein sequence ID" value="MFK9090990.1"/>
    <property type="molecule type" value="Genomic_DNA"/>
</dbReference>
<keyword evidence="2" id="KW-1185">Reference proteome</keyword>
<accession>A0ABW8RFF4</accession>
<evidence type="ECO:0000313" key="2">
    <source>
        <dbReference type="Proteomes" id="UP001623041"/>
    </source>
</evidence>
<protein>
    <recommendedName>
        <fullName evidence="3">DUF5590 domain-containing protein</fullName>
    </recommendedName>
</protein>
<comment type="caution">
    <text evidence="1">The sequence shown here is derived from an EMBL/GenBank/DDBJ whole genome shotgun (WGS) entry which is preliminary data.</text>
</comment>
<name>A0ABW8RFF4_9BACI</name>
<organism evidence="1 2">
    <name type="scientific">Bacillus salipaludis</name>
    <dbReference type="NCBI Taxonomy" id="2547811"/>
    <lineage>
        <taxon>Bacteria</taxon>
        <taxon>Bacillati</taxon>
        <taxon>Bacillota</taxon>
        <taxon>Bacilli</taxon>
        <taxon>Bacillales</taxon>
        <taxon>Bacillaceae</taxon>
        <taxon>Bacillus</taxon>
    </lineage>
</organism>
<dbReference type="RefSeq" id="WP_406579673.1">
    <property type="nucleotide sequence ID" value="NZ_JBJHQH010000003.1"/>
</dbReference>
<gene>
    <name evidence="1" type="ORF">ACJEBI_05815</name>
</gene>
<evidence type="ECO:0000313" key="1">
    <source>
        <dbReference type="EMBL" id="MFK9090990.1"/>
    </source>
</evidence>
<evidence type="ECO:0008006" key="3">
    <source>
        <dbReference type="Google" id="ProtNLM"/>
    </source>
</evidence>
<dbReference type="Proteomes" id="UP001623041">
    <property type="component" value="Unassembled WGS sequence"/>
</dbReference>